<dbReference type="GO" id="GO:0003676">
    <property type="term" value="F:nucleic acid binding"/>
    <property type="evidence" value="ECO:0007669"/>
    <property type="project" value="InterPro"/>
</dbReference>
<dbReference type="OrthoDB" id="8045643at2759"/>
<gene>
    <name evidence="1" type="ORF">FKW44_004317</name>
</gene>
<dbReference type="InterPro" id="IPR036397">
    <property type="entry name" value="RNaseH_sf"/>
</dbReference>
<protein>
    <submittedName>
        <fullName evidence="1">MhmaT1 transposase</fullName>
    </submittedName>
</protein>
<dbReference type="Gene3D" id="3.30.420.10">
    <property type="entry name" value="Ribonuclease H-like superfamily/Ribonuclease H"/>
    <property type="match status" value="1"/>
</dbReference>
<keyword evidence="2" id="KW-1185">Reference proteome</keyword>
<evidence type="ECO:0000313" key="1">
    <source>
        <dbReference type="EMBL" id="QQP52229.1"/>
    </source>
</evidence>
<dbReference type="AlphaFoldDB" id="A0A7T8HLN5"/>
<reference evidence="2" key="1">
    <citation type="submission" date="2021-01" db="EMBL/GenBank/DDBJ databases">
        <title>Caligus Genome Assembly.</title>
        <authorList>
            <person name="Gallardo-Escarate C."/>
        </authorList>
    </citation>
    <scope>NUCLEOTIDE SEQUENCE [LARGE SCALE GENOMIC DNA]</scope>
</reference>
<proteinExistence type="predicted"/>
<name>A0A7T8HLN5_CALRO</name>
<dbReference type="Proteomes" id="UP000595437">
    <property type="component" value="Chromosome 3"/>
</dbReference>
<organism evidence="1 2">
    <name type="scientific">Caligus rogercresseyi</name>
    <name type="common">Sea louse</name>
    <dbReference type="NCBI Taxonomy" id="217165"/>
    <lineage>
        <taxon>Eukaryota</taxon>
        <taxon>Metazoa</taxon>
        <taxon>Ecdysozoa</taxon>
        <taxon>Arthropoda</taxon>
        <taxon>Crustacea</taxon>
        <taxon>Multicrustacea</taxon>
        <taxon>Hexanauplia</taxon>
        <taxon>Copepoda</taxon>
        <taxon>Siphonostomatoida</taxon>
        <taxon>Caligidae</taxon>
        <taxon>Caligus</taxon>
    </lineage>
</organism>
<evidence type="ECO:0000313" key="2">
    <source>
        <dbReference type="Proteomes" id="UP000595437"/>
    </source>
</evidence>
<dbReference type="EMBL" id="CP045892">
    <property type="protein sequence ID" value="QQP52229.1"/>
    <property type="molecule type" value="Genomic_DNA"/>
</dbReference>
<feature type="non-terminal residue" evidence="1">
    <location>
        <position position="87"/>
    </location>
</feature>
<sequence length="87" mass="10049">MHKAKTVQAWLNSNVPHFWYLQTWPSNSPYLNPCDYYLKGEDCATHHNYVAGLKSSITSVAMSMKASEVSSSVWRPCWRLQEDILNE</sequence>
<accession>A0A7T8HLN5</accession>